<dbReference type="Gene3D" id="3.40.309.10">
    <property type="entry name" value="Aldehyde Dehydrogenase, Chain A, domain 2"/>
    <property type="match status" value="1"/>
</dbReference>
<dbReference type="InterPro" id="IPR016162">
    <property type="entry name" value="Ald_DH_N"/>
</dbReference>
<evidence type="ECO:0000313" key="5">
    <source>
        <dbReference type="Proteomes" id="UP000198802"/>
    </source>
</evidence>
<evidence type="ECO:0000313" key="4">
    <source>
        <dbReference type="EMBL" id="CUU54717.1"/>
    </source>
</evidence>
<dbReference type="InterPro" id="IPR015590">
    <property type="entry name" value="Aldehyde_DH_dom"/>
</dbReference>
<keyword evidence="2" id="KW-0560">Oxidoreductase</keyword>
<dbReference type="EMBL" id="FAOZ01000003">
    <property type="protein sequence ID" value="CUU54717.1"/>
    <property type="molecule type" value="Genomic_DNA"/>
</dbReference>
<dbReference type="AlphaFoldDB" id="A0A0S4QGU9"/>
<gene>
    <name evidence="4" type="ORF">Ga0074812_103207</name>
</gene>
<name>A0A0S4QGU9_9ACTN</name>
<dbReference type="GO" id="GO:0009450">
    <property type="term" value="P:gamma-aminobutyric acid catabolic process"/>
    <property type="evidence" value="ECO:0007669"/>
    <property type="project" value="TreeGrafter"/>
</dbReference>
<dbReference type="InterPro" id="IPR016161">
    <property type="entry name" value="Ald_DH/histidinol_DH"/>
</dbReference>
<evidence type="ECO:0000259" key="3">
    <source>
        <dbReference type="Pfam" id="PF00171"/>
    </source>
</evidence>
<dbReference type="PANTHER" id="PTHR43353">
    <property type="entry name" value="SUCCINATE-SEMIALDEHYDE DEHYDROGENASE, MITOCHONDRIAL"/>
    <property type="match status" value="1"/>
</dbReference>
<dbReference type="Gene3D" id="3.40.605.10">
    <property type="entry name" value="Aldehyde Dehydrogenase, Chain A, domain 1"/>
    <property type="match status" value="1"/>
</dbReference>
<proteinExistence type="inferred from homology"/>
<accession>A0A0S4QGU9</accession>
<reference evidence="5" key="1">
    <citation type="submission" date="2015-11" db="EMBL/GenBank/DDBJ databases">
        <authorList>
            <person name="Varghese N."/>
        </authorList>
    </citation>
    <scope>NUCLEOTIDE SEQUENCE [LARGE SCALE GENOMIC DNA]</scope>
    <source>
        <strain evidence="5">DSM 45899</strain>
    </source>
</reference>
<sequence length="495" mass="52097">MTTQPGIYEVPEPVAVATDYPTLAMHIDGRWTDGSGDRREAVINPATGTPLGSVPLAEKADLDAALAAAARGYRIWRDTPVERRSRILRRAADLLRERAPQIGRVMTLEQGKALSEAVGEVQRVATLLDWDCEEGRRAYGRIIPTGPGETLTVRREPIGPVAAFTPWNFPAGSPMRKIAAALSAGCSIVIKASEEVPATACALVRCFEEAGVPAGVLNLVFGVPAEVSEHLVASPTIRFVAFTGSVPVGKKLAGLAAAVMKPTIMELGGHAPVIICDDVDPAAAAAACARGKYTNAGQVCTSPSRFFVHDSIHDEFVDAFVKASEAVVVGDGLAPGVQMGPLANERRRAAVRRLVDDARDRGAAVLTGGEDLPGPGFFYRPTVLADVPADAEILRDEPFGPVAPVIRFRALDDAIAQANALPYGLAAYGFTHRADTVARLTDAFEAGILSINHVGGSVPQAPSGGFKESGHGREGGSEGLDGYLVTKRVSHRLAI</sequence>
<evidence type="ECO:0000256" key="1">
    <source>
        <dbReference type="ARBA" id="ARBA00009986"/>
    </source>
</evidence>
<evidence type="ECO:0000256" key="2">
    <source>
        <dbReference type="ARBA" id="ARBA00023002"/>
    </source>
</evidence>
<dbReference type="InterPro" id="IPR050740">
    <property type="entry name" value="Aldehyde_DH_Superfamily"/>
</dbReference>
<organism evidence="4 5">
    <name type="scientific">Parafrankia irregularis</name>
    <dbReference type="NCBI Taxonomy" id="795642"/>
    <lineage>
        <taxon>Bacteria</taxon>
        <taxon>Bacillati</taxon>
        <taxon>Actinomycetota</taxon>
        <taxon>Actinomycetes</taxon>
        <taxon>Frankiales</taxon>
        <taxon>Frankiaceae</taxon>
        <taxon>Parafrankia</taxon>
    </lineage>
</organism>
<dbReference type="CDD" id="cd07103">
    <property type="entry name" value="ALDH_F5_SSADH_GabD"/>
    <property type="match status" value="1"/>
</dbReference>
<protein>
    <submittedName>
        <fullName evidence="4">Succinate-semialdehyde dehydrogenase / glutarate-semialdehyde dehydrogenase</fullName>
    </submittedName>
</protein>
<dbReference type="GO" id="GO:0004777">
    <property type="term" value="F:succinate-semialdehyde dehydrogenase (NAD+) activity"/>
    <property type="evidence" value="ECO:0007669"/>
    <property type="project" value="TreeGrafter"/>
</dbReference>
<dbReference type="PANTHER" id="PTHR43353:SF5">
    <property type="entry name" value="SUCCINATE-SEMIALDEHYDE DEHYDROGENASE, MITOCHONDRIAL"/>
    <property type="match status" value="1"/>
</dbReference>
<dbReference type="InterPro" id="IPR016163">
    <property type="entry name" value="Ald_DH_C"/>
</dbReference>
<keyword evidence="5" id="KW-1185">Reference proteome</keyword>
<dbReference type="RefSeq" id="WP_091272503.1">
    <property type="nucleotide sequence ID" value="NZ_FAOZ01000003.1"/>
</dbReference>
<feature type="domain" description="Aldehyde dehydrogenase" evidence="3">
    <location>
        <begin position="31"/>
        <end position="489"/>
    </location>
</feature>
<dbReference type="Proteomes" id="UP000198802">
    <property type="component" value="Unassembled WGS sequence"/>
</dbReference>
<dbReference type="FunFam" id="3.40.309.10:FF:000009">
    <property type="entry name" value="Aldehyde dehydrogenase A"/>
    <property type="match status" value="1"/>
</dbReference>
<dbReference type="Pfam" id="PF00171">
    <property type="entry name" value="Aldedh"/>
    <property type="match status" value="1"/>
</dbReference>
<dbReference type="FunFam" id="3.40.605.10:FF:000007">
    <property type="entry name" value="NAD/NADP-dependent betaine aldehyde dehydrogenase"/>
    <property type="match status" value="1"/>
</dbReference>
<dbReference type="SUPFAM" id="SSF53720">
    <property type="entry name" value="ALDH-like"/>
    <property type="match status" value="1"/>
</dbReference>
<comment type="similarity">
    <text evidence="1">Belongs to the aldehyde dehydrogenase family.</text>
</comment>